<evidence type="ECO:0000259" key="4">
    <source>
        <dbReference type="PROSITE" id="PS01124"/>
    </source>
</evidence>
<dbReference type="GeneID" id="69057101"/>
<dbReference type="PROSITE" id="PS01124">
    <property type="entry name" value="HTH_ARAC_FAMILY_2"/>
    <property type="match status" value="1"/>
</dbReference>
<evidence type="ECO:0000313" key="6">
    <source>
        <dbReference type="Proteomes" id="UP000465035"/>
    </source>
</evidence>
<feature type="domain" description="HTH araC/xylS-type" evidence="4">
    <location>
        <begin position="152"/>
        <end position="250"/>
    </location>
</feature>
<proteinExistence type="predicted"/>
<evidence type="ECO:0000313" key="5">
    <source>
        <dbReference type="EMBL" id="QHB51055.1"/>
    </source>
</evidence>
<sequence>MVLFQHFGLEAKPIFKHFDLSDFNYPPHLHRAFEIIFVKRGQLHVQIEKQTYSVNKQQFAVVFPNQIHGFNMLPNSTATIVLFSPEIIGAFNEQYHDLVPENPVIFDNHPLDFDGATNIFAIKGLLYTLCSKIVEQTTFIPQKTSEKLSIVHEIIDYINNHYTHECTLQLASTAIGYDYVYLSKLFQKTMDISFTKYLNRFRISKARQLLKNTDEPITQIAFNVGYANLRTFNRNFKLLNEISPADYRKTDQTTTYGKAIQENYISG</sequence>
<dbReference type="SUPFAM" id="SSF51215">
    <property type="entry name" value="Regulatory protein AraC"/>
    <property type="match status" value="1"/>
</dbReference>
<reference evidence="5 6" key="1">
    <citation type="submission" date="2019-12" db="EMBL/GenBank/DDBJ databases">
        <title>Lactobacillus hilgardii FLUB.</title>
        <authorList>
            <person name="Gustaw K."/>
        </authorList>
    </citation>
    <scope>NUCLEOTIDE SEQUENCE [LARGE SCALE GENOMIC DNA]</scope>
    <source>
        <strain evidence="5 6">FLUB</strain>
    </source>
</reference>
<evidence type="ECO:0000256" key="3">
    <source>
        <dbReference type="ARBA" id="ARBA00023163"/>
    </source>
</evidence>
<dbReference type="AlphaFoldDB" id="A0A6P1E5U6"/>
<dbReference type="InterPro" id="IPR009057">
    <property type="entry name" value="Homeodomain-like_sf"/>
</dbReference>
<gene>
    <name evidence="5" type="ORF">GQR93_01865</name>
</gene>
<keyword evidence="1" id="KW-0805">Transcription regulation</keyword>
<dbReference type="InterPro" id="IPR037923">
    <property type="entry name" value="HTH-like"/>
</dbReference>
<dbReference type="InterPro" id="IPR018062">
    <property type="entry name" value="HTH_AraC-typ_CS"/>
</dbReference>
<dbReference type="PANTHER" id="PTHR43280">
    <property type="entry name" value="ARAC-FAMILY TRANSCRIPTIONAL REGULATOR"/>
    <property type="match status" value="1"/>
</dbReference>
<dbReference type="SUPFAM" id="SSF46689">
    <property type="entry name" value="Homeodomain-like"/>
    <property type="match status" value="2"/>
</dbReference>
<dbReference type="GO" id="GO:0043565">
    <property type="term" value="F:sequence-specific DNA binding"/>
    <property type="evidence" value="ECO:0007669"/>
    <property type="project" value="InterPro"/>
</dbReference>
<dbReference type="SMR" id="A0A6P1E5U6"/>
<dbReference type="Pfam" id="PF12833">
    <property type="entry name" value="HTH_18"/>
    <property type="match status" value="1"/>
</dbReference>
<dbReference type="Gene3D" id="1.10.10.60">
    <property type="entry name" value="Homeodomain-like"/>
    <property type="match status" value="2"/>
</dbReference>
<dbReference type="GO" id="GO:0003700">
    <property type="term" value="F:DNA-binding transcription factor activity"/>
    <property type="evidence" value="ECO:0007669"/>
    <property type="project" value="InterPro"/>
</dbReference>
<dbReference type="PROSITE" id="PS00041">
    <property type="entry name" value="HTH_ARAC_FAMILY_1"/>
    <property type="match status" value="1"/>
</dbReference>
<dbReference type="RefSeq" id="WP_003551801.1">
    <property type="nucleotide sequence ID" value="NZ_CABKOL010000106.1"/>
</dbReference>
<dbReference type="InterPro" id="IPR018060">
    <property type="entry name" value="HTH_AraC"/>
</dbReference>
<accession>A0A6P1E5U6</accession>
<dbReference type="Gene3D" id="2.60.120.10">
    <property type="entry name" value="Jelly Rolls"/>
    <property type="match status" value="1"/>
</dbReference>
<keyword evidence="2" id="KW-0238">DNA-binding</keyword>
<evidence type="ECO:0000256" key="1">
    <source>
        <dbReference type="ARBA" id="ARBA00023015"/>
    </source>
</evidence>
<protein>
    <submittedName>
        <fullName evidence="5">Helix-turn-helix domain-containing protein</fullName>
    </submittedName>
</protein>
<name>A0A6P1E5U6_LENHI</name>
<dbReference type="Proteomes" id="UP000465035">
    <property type="component" value="Chromosome"/>
</dbReference>
<dbReference type="SMART" id="SM00342">
    <property type="entry name" value="HTH_ARAC"/>
    <property type="match status" value="1"/>
</dbReference>
<dbReference type="Pfam" id="PF02311">
    <property type="entry name" value="AraC_binding"/>
    <property type="match status" value="1"/>
</dbReference>
<dbReference type="PANTHER" id="PTHR43280:SF28">
    <property type="entry name" value="HTH-TYPE TRANSCRIPTIONAL ACTIVATOR RHAS"/>
    <property type="match status" value="1"/>
</dbReference>
<organism evidence="5 6">
    <name type="scientific">Lentilactobacillus hilgardii</name>
    <name type="common">Lactobacillus hilgardii</name>
    <dbReference type="NCBI Taxonomy" id="1588"/>
    <lineage>
        <taxon>Bacteria</taxon>
        <taxon>Bacillati</taxon>
        <taxon>Bacillota</taxon>
        <taxon>Bacilli</taxon>
        <taxon>Lactobacillales</taxon>
        <taxon>Lactobacillaceae</taxon>
        <taxon>Lentilactobacillus</taxon>
    </lineage>
</organism>
<dbReference type="InterPro" id="IPR014710">
    <property type="entry name" value="RmlC-like_jellyroll"/>
</dbReference>
<evidence type="ECO:0000256" key="2">
    <source>
        <dbReference type="ARBA" id="ARBA00023125"/>
    </source>
</evidence>
<dbReference type="InterPro" id="IPR003313">
    <property type="entry name" value="AraC-bd"/>
</dbReference>
<dbReference type="EMBL" id="CP047121">
    <property type="protein sequence ID" value="QHB51055.1"/>
    <property type="molecule type" value="Genomic_DNA"/>
</dbReference>
<keyword evidence="3" id="KW-0804">Transcription</keyword>